<name>A0A4Q5AFK3_9BIFI</name>
<dbReference type="AlphaFoldDB" id="A0A4Q5AFK3"/>
<evidence type="ECO:0000313" key="2">
    <source>
        <dbReference type="Proteomes" id="UP000292535"/>
    </source>
</evidence>
<accession>A0A4Q5AFK3</accession>
<comment type="caution">
    <text evidence="1">The sequence shown here is derived from an EMBL/GenBank/DDBJ whole genome shotgun (WGS) entry which is preliminary data.</text>
</comment>
<evidence type="ECO:0000313" key="1">
    <source>
        <dbReference type="EMBL" id="RYQ26474.1"/>
    </source>
</evidence>
<organism evidence="1 2">
    <name type="scientific">Bifidobacterium pseudolongum subsp. globosum</name>
    <dbReference type="NCBI Taxonomy" id="1690"/>
    <lineage>
        <taxon>Bacteria</taxon>
        <taxon>Bacillati</taxon>
        <taxon>Actinomycetota</taxon>
        <taxon>Actinomycetes</taxon>
        <taxon>Bifidobacteriales</taxon>
        <taxon>Bifidobacteriaceae</taxon>
        <taxon>Bifidobacterium</taxon>
    </lineage>
</organism>
<proteinExistence type="predicted"/>
<dbReference type="Proteomes" id="UP000292535">
    <property type="component" value="Unassembled WGS sequence"/>
</dbReference>
<reference evidence="1 2" key="1">
    <citation type="submission" date="2018-12" db="EMBL/GenBank/DDBJ databases">
        <title>Unveiling genomic diversity among members of the Bifidobacterium pseudolongum species, a widely distributed gut commensal of the animal kingdom.</title>
        <authorList>
            <person name="Lugli G.A."/>
            <person name="Duranti S."/>
            <person name="Albert K."/>
            <person name="Mancabelli L."/>
            <person name="Napoli S."/>
            <person name="Viappiani A."/>
            <person name="Anzalone R."/>
            <person name="Longhi G."/>
            <person name="Milani C."/>
            <person name="Turroni F."/>
            <person name="Alessandri G."/>
            <person name="Sela D.A."/>
            <person name="Van Sinderen D."/>
            <person name="Ventura M."/>
        </authorList>
    </citation>
    <scope>NUCLEOTIDE SEQUENCE [LARGE SCALE GENOMIC DNA]</scope>
    <source>
        <strain evidence="1 2">2032B</strain>
    </source>
</reference>
<sequence length="201" mass="22301">MARDNRGNNIDDAELVLGGSIALVEYDPKNKITRESMAEWIKTVELPEAYGTDSYVGLISSDGGPQDGRDGGDVTEFYQGGYQLPGEASLTLAFTVAENNRKIRRITLGEPDEYGVYAVNDIIQAEKWCCYAEELLKGGRIRRRAGVVQVSGNEPNQSTRGEVKGQQLTLTWIEDDMYDNAKYFESVYDPENKAPTTTPTE</sequence>
<dbReference type="RefSeq" id="WP_101454365.1">
    <property type="nucleotide sequence ID" value="NZ_PCHC01000008.1"/>
</dbReference>
<dbReference type="EMBL" id="RYUQ01000002">
    <property type="protein sequence ID" value="RYQ26474.1"/>
    <property type="molecule type" value="Genomic_DNA"/>
</dbReference>
<gene>
    <name evidence="1" type="ORF">PG2032B_1070</name>
</gene>
<protein>
    <submittedName>
        <fullName evidence="1">Uncharacterized protein</fullName>
    </submittedName>
</protein>